<dbReference type="EMBL" id="JANAKN010000127">
    <property type="protein sequence ID" value="MCQ3024119.1"/>
    <property type="molecule type" value="Genomic_DNA"/>
</dbReference>
<sequence length="80" mass="9112">MKSLSLRIAERVIQSAKPESSLAHRAVMIIHRSEIEDAVQRGCSLLSIWKTLSEEGVINFGYQAFRRYARVLINADNKTH</sequence>
<dbReference type="AlphaFoldDB" id="A0A3M3AKX0"/>
<proteinExistence type="predicted"/>
<organism evidence="1 2">
    <name type="scientific">Pseudomonas savastanoi</name>
    <name type="common">Pseudomonas syringae pv. savastanoi</name>
    <dbReference type="NCBI Taxonomy" id="29438"/>
    <lineage>
        <taxon>Bacteria</taxon>
        <taxon>Pseudomonadati</taxon>
        <taxon>Pseudomonadota</taxon>
        <taxon>Gammaproteobacteria</taxon>
        <taxon>Pseudomonadales</taxon>
        <taxon>Pseudomonadaceae</taxon>
        <taxon>Pseudomonas</taxon>
    </lineage>
</organism>
<evidence type="ECO:0000313" key="2">
    <source>
        <dbReference type="Proteomes" id="UP001206018"/>
    </source>
</evidence>
<dbReference type="Pfam" id="PF17273">
    <property type="entry name" value="DUF5338"/>
    <property type="match status" value="1"/>
</dbReference>
<gene>
    <name evidence="1" type="ORF">NLO85_27155</name>
</gene>
<reference evidence="1" key="1">
    <citation type="submission" date="2022-07" db="EMBL/GenBank/DDBJ databases">
        <title>The diversity of lipopeptides in the P. syringae complex parallels phylogeny and sheds light on structural diversification during evolutionary history.</title>
        <authorList>
            <person name="Bricout A."/>
            <person name="Morris C.E."/>
            <person name="Chandeysson C."/>
            <person name="Duban M."/>
            <person name="Boistel C."/>
            <person name="Chataigne G."/>
            <person name="Lecouturier D."/>
            <person name="Jacques P."/>
            <person name="Leclere V."/>
            <person name="Rochex A."/>
        </authorList>
    </citation>
    <scope>NUCLEOTIDE SEQUENCE</scope>
    <source>
        <strain evidence="1">LYR0002</strain>
    </source>
</reference>
<dbReference type="Proteomes" id="UP001206018">
    <property type="component" value="Unassembled WGS sequence"/>
</dbReference>
<comment type="caution">
    <text evidence="1">The sequence shown here is derived from an EMBL/GenBank/DDBJ whole genome shotgun (WGS) entry which is preliminary data.</text>
</comment>
<name>A0A3M3AKX0_PSESS</name>
<evidence type="ECO:0000313" key="1">
    <source>
        <dbReference type="EMBL" id="MCQ3024119.1"/>
    </source>
</evidence>
<dbReference type="RefSeq" id="WP_080053433.1">
    <property type="nucleotide sequence ID" value="NZ_JANAKN010000127.1"/>
</dbReference>
<accession>A0A3M3AKX0</accession>
<protein>
    <submittedName>
        <fullName evidence="1">TraK family protein</fullName>
    </submittedName>
</protein>
<dbReference type="InterPro" id="IPR035225">
    <property type="entry name" value="DUF5338"/>
</dbReference>